<dbReference type="InterPro" id="IPR050312">
    <property type="entry name" value="IolE/XylAMocC-like"/>
</dbReference>
<sequence>MSQMPGQDASQPLNGSRPRRELAVCEITTRNWTFEQDVPAYVAAGIDALGIYRPKLDGIGVANAARTLREAGLPARSMISMSHLAGAGDSLPAAVIDDHMRLLDECALLGVETLVVVPGMRHGRSVERVEALAIDALGRLASAAAERDVVLALEPIRAPYFDCLNTLSDAEKMVRTVALPGIGIVFDTWHLWNEAGLKETLKSAADLIRLVHISDWHDPPREHDDRLVPGEGVMPLAGIVRYLDELGYAGAYEVEIFSKDVWASDYHDVLRRCRRWFDGVWGDERQAVQLGAEN</sequence>
<evidence type="ECO:0000259" key="1">
    <source>
        <dbReference type="Pfam" id="PF01261"/>
    </source>
</evidence>
<keyword evidence="2" id="KW-0413">Isomerase</keyword>
<reference evidence="2 3" key="1">
    <citation type="submission" date="2020-04" db="EMBL/GenBank/DDBJ databases">
        <title>Paraburkholderia sp. RP-4-7 isolated from soil.</title>
        <authorList>
            <person name="Dahal R.H."/>
        </authorList>
    </citation>
    <scope>NUCLEOTIDE SEQUENCE [LARGE SCALE GENOMIC DNA]</scope>
    <source>
        <strain evidence="2 3">RP-4-7</strain>
    </source>
</reference>
<dbReference type="RefSeq" id="WP_169486030.1">
    <property type="nucleotide sequence ID" value="NZ_JABBGJ010000013.1"/>
</dbReference>
<evidence type="ECO:0000313" key="3">
    <source>
        <dbReference type="Proteomes" id="UP000544134"/>
    </source>
</evidence>
<dbReference type="PANTHER" id="PTHR12110:SF52">
    <property type="entry name" value="XYLOSE ISOMERASE"/>
    <property type="match status" value="1"/>
</dbReference>
<dbReference type="InterPro" id="IPR036237">
    <property type="entry name" value="Xyl_isomerase-like_sf"/>
</dbReference>
<dbReference type="Proteomes" id="UP000544134">
    <property type="component" value="Unassembled WGS sequence"/>
</dbReference>
<gene>
    <name evidence="2" type="ORF">HHL24_13905</name>
</gene>
<dbReference type="SUPFAM" id="SSF51658">
    <property type="entry name" value="Xylose isomerase-like"/>
    <property type="match status" value="1"/>
</dbReference>
<dbReference type="Pfam" id="PF01261">
    <property type="entry name" value="AP_endonuc_2"/>
    <property type="match status" value="1"/>
</dbReference>
<dbReference type="EMBL" id="JABBGJ010000013">
    <property type="protein sequence ID" value="NML99031.1"/>
    <property type="molecule type" value="Genomic_DNA"/>
</dbReference>
<name>A0A848I9Q1_9BURK</name>
<dbReference type="InterPro" id="IPR013022">
    <property type="entry name" value="Xyl_isomerase-like_TIM-brl"/>
</dbReference>
<dbReference type="Gene3D" id="3.20.20.150">
    <property type="entry name" value="Divalent-metal-dependent TIM barrel enzymes"/>
    <property type="match status" value="1"/>
</dbReference>
<feature type="domain" description="Xylose isomerase-like TIM barrel" evidence="1">
    <location>
        <begin position="42"/>
        <end position="271"/>
    </location>
</feature>
<proteinExistence type="predicted"/>
<keyword evidence="3" id="KW-1185">Reference proteome</keyword>
<dbReference type="GO" id="GO:0016853">
    <property type="term" value="F:isomerase activity"/>
    <property type="evidence" value="ECO:0007669"/>
    <property type="project" value="UniProtKB-KW"/>
</dbReference>
<accession>A0A848I9Q1</accession>
<dbReference type="PANTHER" id="PTHR12110">
    <property type="entry name" value="HYDROXYPYRUVATE ISOMERASE"/>
    <property type="match status" value="1"/>
</dbReference>
<protein>
    <submittedName>
        <fullName evidence="2">Sugar phosphate isomerase/epimerase</fullName>
    </submittedName>
</protein>
<evidence type="ECO:0000313" key="2">
    <source>
        <dbReference type="EMBL" id="NML99031.1"/>
    </source>
</evidence>
<comment type="caution">
    <text evidence="2">The sequence shown here is derived from an EMBL/GenBank/DDBJ whole genome shotgun (WGS) entry which is preliminary data.</text>
</comment>
<dbReference type="AlphaFoldDB" id="A0A848I9Q1"/>
<organism evidence="2 3">
    <name type="scientific">Paraburkholderia polaris</name>
    <dbReference type="NCBI Taxonomy" id="2728848"/>
    <lineage>
        <taxon>Bacteria</taxon>
        <taxon>Pseudomonadati</taxon>
        <taxon>Pseudomonadota</taxon>
        <taxon>Betaproteobacteria</taxon>
        <taxon>Burkholderiales</taxon>
        <taxon>Burkholderiaceae</taxon>
        <taxon>Paraburkholderia</taxon>
    </lineage>
</organism>